<dbReference type="KEGG" id="ctak:4412677_00167"/>
<dbReference type="PANTHER" id="PTHR43140:SF1">
    <property type="entry name" value="TYPE I RESTRICTION ENZYME ECOKI SPECIFICITY SUBUNIT"/>
    <property type="match status" value="1"/>
</dbReference>
<reference evidence="5 6" key="1">
    <citation type="submission" date="2017-06" db="EMBL/GenBank/DDBJ databases">
        <authorList>
            <consortium name="Pathogen Informatics"/>
        </authorList>
    </citation>
    <scope>NUCLEOTIDE SEQUENCE [LARGE SCALE GENOMIC DNA]</scope>
    <source>
        <strain evidence="5 6">NCTC13490</strain>
    </source>
</reference>
<evidence type="ECO:0000313" key="5">
    <source>
        <dbReference type="EMBL" id="SNV32730.1"/>
    </source>
</evidence>
<evidence type="ECO:0000313" key="6">
    <source>
        <dbReference type="Proteomes" id="UP000215196"/>
    </source>
</evidence>
<feature type="domain" description="Type I restriction modification DNA specificity" evidence="4">
    <location>
        <begin position="239"/>
        <end position="422"/>
    </location>
</feature>
<dbReference type="InterPro" id="IPR000055">
    <property type="entry name" value="Restrct_endonuc_typeI_TRD"/>
</dbReference>
<dbReference type="Gene3D" id="3.90.220.20">
    <property type="entry name" value="DNA methylase specificity domains"/>
    <property type="match status" value="2"/>
</dbReference>
<proteinExistence type="inferred from homology"/>
<dbReference type="EMBL" id="LT906465">
    <property type="protein sequence ID" value="SNV32730.1"/>
    <property type="molecule type" value="Genomic_DNA"/>
</dbReference>
<comment type="similarity">
    <text evidence="1">Belongs to the type-I restriction system S methylase family.</text>
</comment>
<protein>
    <submittedName>
        <fullName evidence="5">EcoKI restriction-modification system protein HsdS</fullName>
    </submittedName>
</protein>
<sequence>MEFMKVKISDFLQERKGRYKPKDQSIQGLKRIEKIDFSGQIYLSEKPSNTDMILVKKGDLVISGINVEKGAMCVYEGEEDITATIHYSSYTYNDKKIDLNFFKYFLKSPNFVSALKEQVPGGIKTEIKPKHVLPLEISIPKNISDQIIIVERLDELNEQLNSSNSELIHQLYLISQLRQAFLREAMQGALVSNETSDGKTGADLLEEIKKEKEQLIKDKKIKKGKLTKNSKQIMEFSFPNNWQISKLDDLFFVTKLAGFEYSDHMQLKNSGEVPVIRAQNVRNLELNKNNLLFIDLETSILLDRCSLKKECLLITFIGAGIGDVATFKEKERWHLAPNVAKAEPFAGVEFMYNIKYFNYFLISSYGKSEISKHMKATAQPSLSMETIRDIDIPLPPLEIQNRMVAKLDELMQYCDALEASVKESQNYNAQLLQQVLREALEGKEEKTEALALVAEDMPNYQKTI</sequence>
<dbReference type="REBASE" id="215768">
    <property type="entry name" value="S.Cta13490I"/>
</dbReference>
<accession>A0A239WF52</accession>
<name>A0A239WF52_9FLAO</name>
<dbReference type="AlphaFoldDB" id="A0A239WF52"/>
<dbReference type="InterPro" id="IPR044946">
    <property type="entry name" value="Restrct_endonuc_typeI_TRD_sf"/>
</dbReference>
<dbReference type="Pfam" id="PF01420">
    <property type="entry name" value="Methylase_S"/>
    <property type="match status" value="1"/>
</dbReference>
<evidence type="ECO:0000256" key="2">
    <source>
        <dbReference type="ARBA" id="ARBA00022747"/>
    </source>
</evidence>
<dbReference type="PANTHER" id="PTHR43140">
    <property type="entry name" value="TYPE-1 RESTRICTION ENZYME ECOKI SPECIFICITY PROTEIN"/>
    <property type="match status" value="1"/>
</dbReference>
<keyword evidence="2" id="KW-0680">Restriction system</keyword>
<evidence type="ECO:0000259" key="4">
    <source>
        <dbReference type="Pfam" id="PF01420"/>
    </source>
</evidence>
<keyword evidence="3" id="KW-0238">DNA-binding</keyword>
<dbReference type="GO" id="GO:0003677">
    <property type="term" value="F:DNA binding"/>
    <property type="evidence" value="ECO:0007669"/>
    <property type="project" value="UniProtKB-KW"/>
</dbReference>
<keyword evidence="6" id="KW-1185">Reference proteome</keyword>
<dbReference type="GO" id="GO:0009307">
    <property type="term" value="P:DNA restriction-modification system"/>
    <property type="evidence" value="ECO:0007669"/>
    <property type="project" value="UniProtKB-KW"/>
</dbReference>
<evidence type="ECO:0000256" key="1">
    <source>
        <dbReference type="ARBA" id="ARBA00010923"/>
    </source>
</evidence>
<gene>
    <name evidence="5" type="ORF">SAMEA4412677_00167</name>
</gene>
<dbReference type="SUPFAM" id="SSF116734">
    <property type="entry name" value="DNA methylase specificity domain"/>
    <property type="match status" value="2"/>
</dbReference>
<organism evidence="5 6">
    <name type="scientific">Chryseobacterium taklimakanense</name>
    <dbReference type="NCBI Taxonomy" id="536441"/>
    <lineage>
        <taxon>Bacteria</taxon>
        <taxon>Pseudomonadati</taxon>
        <taxon>Bacteroidota</taxon>
        <taxon>Flavobacteriia</taxon>
        <taxon>Flavobacteriales</taxon>
        <taxon>Weeksellaceae</taxon>
        <taxon>Chryseobacterium group</taxon>
        <taxon>Chryseobacterium</taxon>
    </lineage>
</organism>
<dbReference type="Proteomes" id="UP000215196">
    <property type="component" value="Chromosome 1"/>
</dbReference>
<dbReference type="InterPro" id="IPR051212">
    <property type="entry name" value="Type-I_RE_S_subunit"/>
</dbReference>
<evidence type="ECO:0000256" key="3">
    <source>
        <dbReference type="ARBA" id="ARBA00023125"/>
    </source>
</evidence>